<organism evidence="1 2">
    <name type="scientific">Clostridium chauvoei</name>
    <dbReference type="NCBI Taxonomy" id="46867"/>
    <lineage>
        <taxon>Bacteria</taxon>
        <taxon>Bacillati</taxon>
        <taxon>Bacillota</taxon>
        <taxon>Clostridia</taxon>
        <taxon>Eubacteriales</taxon>
        <taxon>Clostridiaceae</taxon>
        <taxon>Clostridium</taxon>
    </lineage>
</organism>
<protein>
    <submittedName>
        <fullName evidence="1">Diol dehydratase small subunit</fullName>
    </submittedName>
</protein>
<dbReference type="Gene3D" id="1.10.1510.20">
    <property type="entry name" value="Propanediol/glycerol dehydratase, small subunit"/>
    <property type="match status" value="1"/>
</dbReference>
<evidence type="ECO:0000313" key="2">
    <source>
        <dbReference type="Proteomes" id="UP000775179"/>
    </source>
</evidence>
<gene>
    <name evidence="1" type="ORF">K4H94_00245</name>
</gene>
<dbReference type="RefSeq" id="WP_079481350.1">
    <property type="nucleotide sequence ID" value="NZ_CP018624.1"/>
</dbReference>
<dbReference type="InterPro" id="IPR036091">
    <property type="entry name" value="Prodiol/glycerol_DeHase__sf_su"/>
</dbReference>
<dbReference type="Pfam" id="PF02287">
    <property type="entry name" value="Dehydratase_SU"/>
    <property type="match status" value="1"/>
</dbReference>
<dbReference type="InterPro" id="IPR003207">
    <property type="entry name" value="Ppandiol/glycerol_DeHydtase_su"/>
</dbReference>
<reference evidence="1 2" key="1">
    <citation type="submission" date="2021-08" db="EMBL/GenBank/DDBJ databases">
        <title>Genome sequence analysis of Clostridium chauvoei strains of European origin and evaluation of typing options for outbreak investigations.</title>
        <authorList>
            <person name="Abdel-Glil M."/>
            <person name="Thomas P."/>
            <person name="Seyboldt C."/>
        </authorList>
    </citation>
    <scope>NUCLEOTIDE SEQUENCE [LARGE SCALE GENOMIC DNA]</scope>
    <source>
        <strain evidence="1 2">S0260-09</strain>
    </source>
</reference>
<sequence length="137" mass="15623">MIGGINIKYPLSENDFNIKSKSGKYLKDISIDEVIKGNITGEDIKVSKETLKIQGEIAKKEGRDQLGENFERASELVEIPDDELLIIYNMLRPYRSSENELLQKAKEIKVKFGAIRCSELIMDALKTYKKRGILRNS</sequence>
<name>A0ABD4RDY6_9CLOT</name>
<dbReference type="EMBL" id="JAIFTX010000001">
    <property type="protein sequence ID" value="MBX7289481.1"/>
    <property type="molecule type" value="Genomic_DNA"/>
</dbReference>
<comment type="caution">
    <text evidence="1">The sequence shown here is derived from an EMBL/GenBank/DDBJ whole genome shotgun (WGS) entry which is preliminary data.</text>
</comment>
<dbReference type="SUPFAM" id="SSF47148">
    <property type="entry name" value="Diol dehydratase, gamma subunit"/>
    <property type="match status" value="1"/>
</dbReference>
<accession>A0ABD4RDY6</accession>
<evidence type="ECO:0000313" key="1">
    <source>
        <dbReference type="EMBL" id="MBX7289481.1"/>
    </source>
</evidence>
<dbReference type="Proteomes" id="UP000775179">
    <property type="component" value="Unassembled WGS sequence"/>
</dbReference>
<proteinExistence type="predicted"/>
<dbReference type="AlphaFoldDB" id="A0ABD4RDY6"/>